<accession>X0RZF4</accession>
<comment type="caution">
    <text evidence="1">The sequence shown here is derived from an EMBL/GenBank/DDBJ whole genome shotgun (WGS) entry which is preliminary data.</text>
</comment>
<evidence type="ECO:0000313" key="1">
    <source>
        <dbReference type="EMBL" id="GAF68381.1"/>
    </source>
</evidence>
<dbReference type="EMBL" id="BARS01003778">
    <property type="protein sequence ID" value="GAF68381.1"/>
    <property type="molecule type" value="Genomic_DNA"/>
</dbReference>
<protein>
    <submittedName>
        <fullName evidence="1">Uncharacterized protein</fullName>
    </submittedName>
</protein>
<organism evidence="1">
    <name type="scientific">marine sediment metagenome</name>
    <dbReference type="NCBI Taxonomy" id="412755"/>
    <lineage>
        <taxon>unclassified sequences</taxon>
        <taxon>metagenomes</taxon>
        <taxon>ecological metagenomes</taxon>
    </lineage>
</organism>
<dbReference type="AlphaFoldDB" id="X0RZF4"/>
<reference evidence="1" key="1">
    <citation type="journal article" date="2014" name="Front. Microbiol.">
        <title>High frequency of phylogenetically diverse reductive dehalogenase-homologous genes in deep subseafloor sedimentary metagenomes.</title>
        <authorList>
            <person name="Kawai M."/>
            <person name="Futagami T."/>
            <person name="Toyoda A."/>
            <person name="Takaki Y."/>
            <person name="Nishi S."/>
            <person name="Hori S."/>
            <person name="Arai W."/>
            <person name="Tsubouchi T."/>
            <person name="Morono Y."/>
            <person name="Uchiyama I."/>
            <person name="Ito T."/>
            <person name="Fujiyama A."/>
            <person name="Inagaki F."/>
            <person name="Takami H."/>
        </authorList>
    </citation>
    <scope>NUCLEOTIDE SEQUENCE</scope>
    <source>
        <strain evidence="1">Expedition CK06-06</strain>
    </source>
</reference>
<sequence length="91" mass="10113">MVAEARIMSFEACARLDTSEASRKELLEELKKLNQCFECKYGYRQINLTCPGEADAELPCAGFEKRYCGSVAIEAAIANAKKGNEKWKSGK</sequence>
<name>X0RZF4_9ZZZZ</name>
<gene>
    <name evidence="1" type="ORF">S01H1_07326</name>
</gene>
<proteinExistence type="predicted"/>